<feature type="transmembrane region" description="Helical" evidence="4">
    <location>
        <begin position="15"/>
        <end position="35"/>
    </location>
</feature>
<dbReference type="InterPro" id="IPR005543">
    <property type="entry name" value="PASTA_dom"/>
</dbReference>
<protein>
    <submittedName>
        <fullName evidence="6">Peptidoglycan glycosyltransferase</fullName>
        <ecNumber evidence="6">2.4.1.129</ecNumber>
    </submittedName>
</protein>
<evidence type="ECO:0000256" key="3">
    <source>
        <dbReference type="ARBA" id="ARBA00023136"/>
    </source>
</evidence>
<gene>
    <name evidence="6" type="ORF">DealDRAFT_1352</name>
</gene>
<dbReference type="SMART" id="SM00740">
    <property type="entry name" value="PASTA"/>
    <property type="match status" value="2"/>
</dbReference>
<proteinExistence type="inferred from homology"/>
<keyword evidence="7" id="KW-1185">Reference proteome</keyword>
<name>C0GFU3_DETAL</name>
<dbReference type="Proteomes" id="UP000006443">
    <property type="component" value="Unassembled WGS sequence"/>
</dbReference>
<keyword evidence="4" id="KW-0812">Transmembrane</keyword>
<dbReference type="GO" id="GO:0005886">
    <property type="term" value="C:plasma membrane"/>
    <property type="evidence" value="ECO:0007669"/>
    <property type="project" value="TreeGrafter"/>
</dbReference>
<comment type="similarity">
    <text evidence="2">Belongs to the transpeptidase family.</text>
</comment>
<dbReference type="SUPFAM" id="SSF54184">
    <property type="entry name" value="Penicillin-binding protein 2x (pbp-2x), c-terminal domain"/>
    <property type="match status" value="2"/>
</dbReference>
<comment type="caution">
    <text evidence="6">The sequence shown here is derived from an EMBL/GenBank/DDBJ whole genome shotgun (WGS) entry which is preliminary data.</text>
</comment>
<evidence type="ECO:0000256" key="1">
    <source>
        <dbReference type="ARBA" id="ARBA00004370"/>
    </source>
</evidence>
<dbReference type="SUPFAM" id="SSF56601">
    <property type="entry name" value="beta-lactamase/transpeptidase-like"/>
    <property type="match status" value="1"/>
</dbReference>
<dbReference type="eggNOG" id="COG0768">
    <property type="taxonomic scope" value="Bacteria"/>
</dbReference>
<dbReference type="Pfam" id="PF03793">
    <property type="entry name" value="PASTA"/>
    <property type="match status" value="2"/>
</dbReference>
<comment type="subcellular location">
    <subcellularLocation>
        <location evidence="1">Membrane</location>
    </subcellularLocation>
</comment>
<dbReference type="STRING" id="555088.DealDRAFT_1352"/>
<dbReference type="PANTHER" id="PTHR30627">
    <property type="entry name" value="PEPTIDOGLYCAN D,D-TRANSPEPTIDASE"/>
    <property type="match status" value="1"/>
</dbReference>
<dbReference type="EMBL" id="ACJM01000006">
    <property type="protein sequence ID" value="EEG77632.1"/>
    <property type="molecule type" value="Genomic_DNA"/>
</dbReference>
<keyword evidence="6" id="KW-0808">Transferase</keyword>
<reference evidence="6 7" key="1">
    <citation type="submission" date="2009-02" db="EMBL/GenBank/DDBJ databases">
        <title>Sequencing of the draft genome and assembly of Dethiobacter alkaliphilus AHT 1.</title>
        <authorList>
            <consortium name="US DOE Joint Genome Institute (JGI-PGF)"/>
            <person name="Lucas S."/>
            <person name="Copeland A."/>
            <person name="Lapidus A."/>
            <person name="Glavina del Rio T."/>
            <person name="Dalin E."/>
            <person name="Tice H."/>
            <person name="Bruce D."/>
            <person name="Goodwin L."/>
            <person name="Pitluck S."/>
            <person name="Larimer F."/>
            <person name="Land M.L."/>
            <person name="Hauser L."/>
            <person name="Muyzer G."/>
        </authorList>
    </citation>
    <scope>NUCLEOTIDE SEQUENCE [LARGE SCALE GENOMIC DNA]</scope>
    <source>
        <strain evidence="6 7">AHT 1</strain>
    </source>
</reference>
<dbReference type="Pfam" id="PF00905">
    <property type="entry name" value="Transpeptidase"/>
    <property type="match status" value="1"/>
</dbReference>
<evidence type="ECO:0000313" key="7">
    <source>
        <dbReference type="Proteomes" id="UP000006443"/>
    </source>
</evidence>
<dbReference type="Gene3D" id="3.40.710.10">
    <property type="entry name" value="DD-peptidase/beta-lactamase superfamily"/>
    <property type="match status" value="1"/>
</dbReference>
<dbReference type="InterPro" id="IPR001460">
    <property type="entry name" value="PCN-bd_Tpept"/>
</dbReference>
<evidence type="ECO:0000256" key="2">
    <source>
        <dbReference type="ARBA" id="ARBA00007171"/>
    </source>
</evidence>
<dbReference type="Gene3D" id="3.90.1310.10">
    <property type="entry name" value="Penicillin-binding protein 2a (Domain 2)"/>
    <property type="match status" value="1"/>
</dbReference>
<dbReference type="GO" id="GO:0008658">
    <property type="term" value="F:penicillin binding"/>
    <property type="evidence" value="ECO:0007669"/>
    <property type="project" value="InterPro"/>
</dbReference>
<dbReference type="EC" id="2.4.1.129" evidence="6"/>
<dbReference type="AlphaFoldDB" id="C0GFU3"/>
<dbReference type="Pfam" id="PF03717">
    <property type="entry name" value="PBP_dimer"/>
    <property type="match status" value="1"/>
</dbReference>
<accession>C0GFU3</accession>
<dbReference type="GO" id="GO:0016757">
    <property type="term" value="F:glycosyltransferase activity"/>
    <property type="evidence" value="ECO:0007669"/>
    <property type="project" value="UniProtKB-KW"/>
</dbReference>
<dbReference type="InterPro" id="IPR036138">
    <property type="entry name" value="PBP_dimer_sf"/>
</dbReference>
<feature type="domain" description="PASTA" evidence="5">
    <location>
        <begin position="574"/>
        <end position="634"/>
    </location>
</feature>
<dbReference type="CDD" id="cd06576">
    <property type="entry name" value="PASTA_Pbp2x-like_1"/>
    <property type="match status" value="1"/>
</dbReference>
<dbReference type="InterPro" id="IPR012338">
    <property type="entry name" value="Beta-lactam/transpept-like"/>
</dbReference>
<evidence type="ECO:0000313" key="6">
    <source>
        <dbReference type="EMBL" id="EEG77632.1"/>
    </source>
</evidence>
<dbReference type="PANTHER" id="PTHR30627:SF1">
    <property type="entry name" value="PEPTIDOGLYCAN D,D-TRANSPEPTIDASE FTSI"/>
    <property type="match status" value="1"/>
</dbReference>
<organism evidence="6 7">
    <name type="scientific">Dethiobacter alkaliphilus AHT 1</name>
    <dbReference type="NCBI Taxonomy" id="555088"/>
    <lineage>
        <taxon>Bacteria</taxon>
        <taxon>Bacillati</taxon>
        <taxon>Bacillota</taxon>
        <taxon>Dethiobacteria</taxon>
        <taxon>Dethiobacterales</taxon>
        <taxon>Dethiobacteraceae</taxon>
        <taxon>Dethiobacter</taxon>
    </lineage>
</organism>
<keyword evidence="3 4" id="KW-0472">Membrane</keyword>
<dbReference type="Gene3D" id="3.30.450.330">
    <property type="match status" value="1"/>
</dbReference>
<dbReference type="RefSeq" id="WP_008516037.1">
    <property type="nucleotide sequence ID" value="NZ_ACJM01000006.1"/>
</dbReference>
<dbReference type="CDD" id="cd06575">
    <property type="entry name" value="PASTA_Pbp2x-like_2"/>
    <property type="match status" value="1"/>
</dbReference>
<keyword evidence="6" id="KW-0328">Glycosyltransferase</keyword>
<evidence type="ECO:0000259" key="5">
    <source>
        <dbReference type="PROSITE" id="PS51178"/>
    </source>
</evidence>
<feature type="domain" description="PASTA" evidence="5">
    <location>
        <begin position="638"/>
        <end position="697"/>
    </location>
</feature>
<evidence type="ECO:0000256" key="4">
    <source>
        <dbReference type="SAM" id="Phobius"/>
    </source>
</evidence>
<dbReference type="SUPFAM" id="SSF56519">
    <property type="entry name" value="Penicillin binding protein dimerisation domain"/>
    <property type="match status" value="1"/>
</dbReference>
<dbReference type="Gene3D" id="3.30.10.20">
    <property type="match status" value="1"/>
</dbReference>
<dbReference type="GO" id="GO:0071555">
    <property type="term" value="P:cell wall organization"/>
    <property type="evidence" value="ECO:0007669"/>
    <property type="project" value="TreeGrafter"/>
</dbReference>
<dbReference type="PROSITE" id="PS51178">
    <property type="entry name" value="PASTA"/>
    <property type="match status" value="2"/>
</dbReference>
<dbReference type="InterPro" id="IPR005311">
    <property type="entry name" value="PBP_dimer"/>
</dbReference>
<sequence length="705" mass="77220">MRRNTVSNVTVKKRLIFLFFCMVLAIVALLLRLFWLQIVVAGELQAKAWDQWTRGDPVRAPRGDILDRNEQLLAGSASSVSILAYPAQIEDKEEAARKLAPVLDMEEEAVLERLQRQSSSVYLKRKMDEEDVLEIRKLEIRGIRFSLEPKRYYPHERLASQLLGFSGIDEGLSGLEYRYEEELKGRDGRAEFQTDGLGRQIPQGVQTFNPPIDGHDLILTVDQNIQFIMEQEMERAMLDWEPEEIIAVAVDPNTGGILGIAGKPDFDPNNYADYPPEQWQLTPVSSSIEPGSTFKLVTLAAAIEEGEFHAEEGFFCSGSMQVAGSTIGCWTRSRGGHGAINFTEVVLGSCNPGFITLGQRIGSEKHMHYLEAFGFGRRTGIDVMGEGLGIMFTPEQFGPVEAATTSFGQGVSVTPIQQLMAVAAMINGGYLMTPYVVDEIRDSEGNVVRKTEPQVVRRVVSEETSQEVRRIMELVVTEGSGMNAHVEGYRIGGKTGTAQKVGPGGVYISGEYILSFIGFVPAEDPQILLYIAVDNPQGVPQWGSQVSAPLFKRMAERMLKYLNIPPTEMPEHEPPQVVEVPNLTGLSVEQASEVIDTSGLMMRFIGSGNEILNQTPKAGAQVPLQTQVLAYLGGQDVGDEEVIVPDLTGKTMREAGEILGWLGLRMNGSGSGVAVGQQPAAESHVPRNSVIDVEFAAPGETGDTD</sequence>
<dbReference type="InterPro" id="IPR050515">
    <property type="entry name" value="Beta-lactam/transpept"/>
</dbReference>
<keyword evidence="4" id="KW-1133">Transmembrane helix</keyword>